<name>A0A6A6Q5W8_9PEZI</name>
<keyword evidence="3" id="KW-1185">Reference proteome</keyword>
<dbReference type="Gene3D" id="3.30.760.10">
    <property type="entry name" value="RNA Cap, Translation Initiation Factor Eif4e"/>
    <property type="match status" value="1"/>
</dbReference>
<organism evidence="2 3">
    <name type="scientific">Neohortaea acidophila</name>
    <dbReference type="NCBI Taxonomy" id="245834"/>
    <lineage>
        <taxon>Eukaryota</taxon>
        <taxon>Fungi</taxon>
        <taxon>Dikarya</taxon>
        <taxon>Ascomycota</taxon>
        <taxon>Pezizomycotina</taxon>
        <taxon>Dothideomycetes</taxon>
        <taxon>Dothideomycetidae</taxon>
        <taxon>Mycosphaerellales</taxon>
        <taxon>Teratosphaeriaceae</taxon>
        <taxon>Neohortaea</taxon>
    </lineage>
</organism>
<dbReference type="InterPro" id="IPR015034">
    <property type="entry name" value="Bles03"/>
</dbReference>
<dbReference type="GeneID" id="54473290"/>
<dbReference type="PANTHER" id="PTHR31977">
    <property type="entry name" value="UPF0696 PROTEIN C11ORF68"/>
    <property type="match status" value="1"/>
</dbReference>
<evidence type="ECO:0000313" key="2">
    <source>
        <dbReference type="EMBL" id="KAF2487461.1"/>
    </source>
</evidence>
<evidence type="ECO:0008006" key="4">
    <source>
        <dbReference type="Google" id="ProtNLM"/>
    </source>
</evidence>
<dbReference type="OrthoDB" id="10067381at2759"/>
<protein>
    <recommendedName>
        <fullName evidence="4">DUF1917-domain-containing protein</fullName>
    </recommendedName>
</protein>
<sequence>MAAEMPAGDETTQAQWEQEAARTLKLPHDPFAHVAKRRKLDPAVKGKDDNVLTFLRSRPQIASMREVAATTPAAKRTSKRNLNGDEAADLLYSDRFKGHAAARQQDETVNAFLKRLPVADPATANAGPWLWVSSSQIPRAQKQHAKREDVDAFIEQGESLLEAFIKRRSTVEAENHGKAPATITRYMRPHRDKLENDLLSAAVSTGTTCGKWMLFPSSEDLPRFWRVVAEATAEGKLGPVSKVGTYDPLDKKDATLICVYTYDFTDNDDVRRVLDQLVELGLCRRDGKPIYYKCDAYTYLGIASENTYKLRASLFSSGEVLKNEAKVLEDGQILRGQRKSTATDSFFAL</sequence>
<dbReference type="RefSeq" id="XP_033594030.1">
    <property type="nucleotide sequence ID" value="XM_033732288.1"/>
</dbReference>
<evidence type="ECO:0000313" key="3">
    <source>
        <dbReference type="Proteomes" id="UP000799767"/>
    </source>
</evidence>
<dbReference type="AlphaFoldDB" id="A0A6A6Q5W8"/>
<evidence type="ECO:0000256" key="1">
    <source>
        <dbReference type="ARBA" id="ARBA00010568"/>
    </source>
</evidence>
<gene>
    <name evidence="2" type="ORF">BDY17DRAFT_289013</name>
</gene>
<dbReference type="PANTHER" id="PTHR31977:SF1">
    <property type="entry name" value="UPF0696 PROTEIN C11ORF68"/>
    <property type="match status" value="1"/>
</dbReference>
<comment type="similarity">
    <text evidence="1">Belongs to the UPF0696 family.</text>
</comment>
<dbReference type="SUPFAM" id="SSF55418">
    <property type="entry name" value="eIF4e-like"/>
    <property type="match status" value="1"/>
</dbReference>
<dbReference type="EMBL" id="MU001631">
    <property type="protein sequence ID" value="KAF2487461.1"/>
    <property type="molecule type" value="Genomic_DNA"/>
</dbReference>
<accession>A0A6A6Q5W8</accession>
<proteinExistence type="inferred from homology"/>
<reference evidence="2" key="1">
    <citation type="journal article" date="2020" name="Stud. Mycol.">
        <title>101 Dothideomycetes genomes: a test case for predicting lifestyles and emergence of pathogens.</title>
        <authorList>
            <person name="Haridas S."/>
            <person name="Albert R."/>
            <person name="Binder M."/>
            <person name="Bloem J."/>
            <person name="Labutti K."/>
            <person name="Salamov A."/>
            <person name="Andreopoulos B."/>
            <person name="Baker S."/>
            <person name="Barry K."/>
            <person name="Bills G."/>
            <person name="Bluhm B."/>
            <person name="Cannon C."/>
            <person name="Castanera R."/>
            <person name="Culley D."/>
            <person name="Daum C."/>
            <person name="Ezra D."/>
            <person name="Gonzalez J."/>
            <person name="Henrissat B."/>
            <person name="Kuo A."/>
            <person name="Liang C."/>
            <person name="Lipzen A."/>
            <person name="Lutzoni F."/>
            <person name="Magnuson J."/>
            <person name="Mondo S."/>
            <person name="Nolan M."/>
            <person name="Ohm R."/>
            <person name="Pangilinan J."/>
            <person name="Park H.-J."/>
            <person name="Ramirez L."/>
            <person name="Alfaro M."/>
            <person name="Sun H."/>
            <person name="Tritt A."/>
            <person name="Yoshinaga Y."/>
            <person name="Zwiers L.-H."/>
            <person name="Turgeon B."/>
            <person name="Goodwin S."/>
            <person name="Spatafora J."/>
            <person name="Crous P."/>
            <person name="Grigoriev I."/>
        </authorList>
    </citation>
    <scope>NUCLEOTIDE SEQUENCE</scope>
    <source>
        <strain evidence="2">CBS 113389</strain>
    </source>
</reference>
<dbReference type="Proteomes" id="UP000799767">
    <property type="component" value="Unassembled WGS sequence"/>
</dbReference>
<dbReference type="Pfam" id="PF08939">
    <property type="entry name" value="Bles03"/>
    <property type="match status" value="1"/>
</dbReference>
<dbReference type="InterPro" id="IPR023398">
    <property type="entry name" value="TIF_eIF4e-like"/>
</dbReference>